<feature type="region of interest" description="Disordered" evidence="1">
    <location>
        <begin position="228"/>
        <end position="298"/>
    </location>
</feature>
<evidence type="ECO:0008006" key="5">
    <source>
        <dbReference type="Google" id="ProtNLM"/>
    </source>
</evidence>
<comment type="caution">
    <text evidence="3">The sequence shown here is derived from an EMBL/GenBank/DDBJ whole genome shotgun (WGS) entry which is preliminary data.</text>
</comment>
<proteinExistence type="predicted"/>
<reference evidence="3 4" key="1">
    <citation type="submission" date="2019-07" db="EMBL/GenBank/DDBJ databases">
        <authorList>
            <person name="Zhou L.-Y."/>
        </authorList>
    </citation>
    <scope>NUCLEOTIDE SEQUENCE [LARGE SCALE GENOMIC DNA]</scope>
    <source>
        <strain evidence="3 4">YIM 101269</strain>
    </source>
</reference>
<dbReference type="EMBL" id="VKKG01000002">
    <property type="protein sequence ID" value="TRY18826.1"/>
    <property type="molecule type" value="Genomic_DNA"/>
</dbReference>
<feature type="signal peptide" evidence="2">
    <location>
        <begin position="1"/>
        <end position="31"/>
    </location>
</feature>
<dbReference type="OrthoDB" id="9861445at2"/>
<protein>
    <recommendedName>
        <fullName evidence="5">IPT/TIG domain-containing protein</fullName>
    </recommendedName>
</protein>
<accession>A0A553K286</accession>
<keyword evidence="4" id="KW-1185">Reference proteome</keyword>
<feature type="compositionally biased region" description="Low complexity" evidence="1">
    <location>
        <begin position="247"/>
        <end position="284"/>
    </location>
</feature>
<dbReference type="AlphaFoldDB" id="A0A553K286"/>
<evidence type="ECO:0000313" key="3">
    <source>
        <dbReference type="EMBL" id="TRY18826.1"/>
    </source>
</evidence>
<evidence type="ECO:0000256" key="1">
    <source>
        <dbReference type="SAM" id="MobiDB-lite"/>
    </source>
</evidence>
<name>A0A553K286_9ACTN</name>
<gene>
    <name evidence="3" type="ORF">FOJ82_06860</name>
</gene>
<evidence type="ECO:0000313" key="4">
    <source>
        <dbReference type="Proteomes" id="UP000317638"/>
    </source>
</evidence>
<keyword evidence="2" id="KW-0732">Signal</keyword>
<dbReference type="Proteomes" id="UP000317638">
    <property type="component" value="Unassembled WGS sequence"/>
</dbReference>
<organism evidence="3 4">
    <name type="scientific">Tessaracoccus rhinocerotis</name>
    <dbReference type="NCBI Taxonomy" id="1689449"/>
    <lineage>
        <taxon>Bacteria</taxon>
        <taxon>Bacillati</taxon>
        <taxon>Actinomycetota</taxon>
        <taxon>Actinomycetes</taxon>
        <taxon>Propionibacteriales</taxon>
        <taxon>Propionibacteriaceae</taxon>
        <taxon>Tessaracoccus</taxon>
    </lineage>
</organism>
<dbReference type="RefSeq" id="WP_143937718.1">
    <property type="nucleotide sequence ID" value="NZ_VKKG01000002.1"/>
</dbReference>
<sequence length="298" mass="30061">MELIAVKSFVGRPTVLALVTVLAASASFVGAVQVATAAPVVVELAATEILPGGETSMTISGCSVGAELVVFDGSEQEGRSIVVADETLPMTVPVFHDSFPLAAGGRGVTVQVGADCLPAAGSQEAPTQSRQNVYVYGSWLTAEPEEFTVGSPVTFTAGDFPASSLVSVELYAAGGAELLFTSPLGTAREDRSVSGVVTFPAELECGTYALDVVSGDLFVAAELYICEEPEPTPTPTPTPSPSPTPTPSATSAATSTPAAAPEPSTSPTRTATATPSATSAATPAGQRRAMPGLPRTGN</sequence>
<feature type="compositionally biased region" description="Pro residues" evidence="1">
    <location>
        <begin position="231"/>
        <end position="246"/>
    </location>
</feature>
<feature type="chain" id="PRO_5039101388" description="IPT/TIG domain-containing protein" evidence="2">
    <location>
        <begin position="32"/>
        <end position="298"/>
    </location>
</feature>
<evidence type="ECO:0000256" key="2">
    <source>
        <dbReference type="SAM" id="SignalP"/>
    </source>
</evidence>